<keyword evidence="2" id="KW-1185">Reference proteome</keyword>
<dbReference type="Proteomes" id="UP000823749">
    <property type="component" value="Chromosome 4"/>
</dbReference>
<dbReference type="EMBL" id="JACTNZ010000004">
    <property type="protein sequence ID" value="KAG5553538.1"/>
    <property type="molecule type" value="Genomic_DNA"/>
</dbReference>
<organism evidence="1 2">
    <name type="scientific">Rhododendron griersonianum</name>
    <dbReference type="NCBI Taxonomy" id="479676"/>
    <lineage>
        <taxon>Eukaryota</taxon>
        <taxon>Viridiplantae</taxon>
        <taxon>Streptophyta</taxon>
        <taxon>Embryophyta</taxon>
        <taxon>Tracheophyta</taxon>
        <taxon>Spermatophyta</taxon>
        <taxon>Magnoliopsida</taxon>
        <taxon>eudicotyledons</taxon>
        <taxon>Gunneridae</taxon>
        <taxon>Pentapetalae</taxon>
        <taxon>asterids</taxon>
        <taxon>Ericales</taxon>
        <taxon>Ericaceae</taxon>
        <taxon>Ericoideae</taxon>
        <taxon>Rhodoreae</taxon>
        <taxon>Rhododendron</taxon>
    </lineage>
</organism>
<accession>A0AAV6KLY8</accession>
<evidence type="ECO:0000313" key="2">
    <source>
        <dbReference type="Proteomes" id="UP000823749"/>
    </source>
</evidence>
<dbReference type="AlphaFoldDB" id="A0AAV6KLY8"/>
<protein>
    <submittedName>
        <fullName evidence="1">Uncharacterized protein</fullName>
    </submittedName>
</protein>
<sequence>MLRSLFRQCEGLNLGRGNRGQTELQKSSVGNGLQWGGSRLMWMGWVDVPNKGKAAGMGEPMPGSPVWEGGSQPGIELSKEGTSVSFLQRIDTRKIDIDLATMSSFICMLLPICYASGKSDAINSVLSTQRAQGLEDSSLARQLLQRKNKRKGTKETKTTMGGLFSRSRKSFTSIGTLQSIADSGERSIKGKKSCVFHLSNSS</sequence>
<reference evidence="1" key="1">
    <citation type="submission" date="2020-08" db="EMBL/GenBank/DDBJ databases">
        <title>Plant Genome Project.</title>
        <authorList>
            <person name="Zhang R.-G."/>
        </authorList>
    </citation>
    <scope>NUCLEOTIDE SEQUENCE</scope>
    <source>
        <strain evidence="1">WSP0</strain>
        <tissue evidence="1">Leaf</tissue>
    </source>
</reference>
<gene>
    <name evidence="1" type="ORF">RHGRI_011414</name>
</gene>
<comment type="caution">
    <text evidence="1">The sequence shown here is derived from an EMBL/GenBank/DDBJ whole genome shotgun (WGS) entry which is preliminary data.</text>
</comment>
<evidence type="ECO:0000313" key="1">
    <source>
        <dbReference type="EMBL" id="KAG5553538.1"/>
    </source>
</evidence>
<name>A0AAV6KLY8_9ERIC</name>
<proteinExistence type="predicted"/>